<comment type="caution">
    <text evidence="3">The sequence shown here is derived from an EMBL/GenBank/DDBJ whole genome shotgun (WGS) entry which is preliminary data.</text>
</comment>
<feature type="non-terminal residue" evidence="3">
    <location>
        <position position="1"/>
    </location>
</feature>
<dbReference type="InterPro" id="IPR022385">
    <property type="entry name" value="Rhs_assc_core"/>
</dbReference>
<sequence>EGNQLVKFGNESLAYDANGNRTSDGKYTYTWNEADQLVALTKKGENQPFATYKYDDDNRRIEKNVNGEITRYFYDGDSINPLYETDGSGNVLRQYVYSIDGVRLAMKSQGQTVFYHYSPRGDVVAMTDQNGQVVANYEYDAWGNVLKSDAKGIAADNPFGYAGYMYDKEIGMYYLIARYYNPDHGVFLSVDPDPGDEDDPITMNGYTYGDNNPVMMVDPDGHWAFLIPVAVHGGRMAAPHVGRFVGKQLAKRAVKKPMQYKGKIGAPKRKVVFDQRNLPTKGAKKNSVTYHFKKGKLDQKRYYDHKGRVRKDIDYTNHKNPKKHPVVPHQHYWKWKNGKPQHTAWYPLRKKW</sequence>
<name>A0A9W5VPQ9_BACCE</name>
<keyword evidence="1" id="KW-0677">Repeat</keyword>
<organism evidence="3 4">
    <name type="scientific">Bacillus cereus VD184</name>
    <dbReference type="NCBI Taxonomy" id="1053242"/>
    <lineage>
        <taxon>Bacteria</taxon>
        <taxon>Bacillati</taxon>
        <taxon>Bacillota</taxon>
        <taxon>Bacilli</taxon>
        <taxon>Bacillales</taxon>
        <taxon>Bacillaceae</taxon>
        <taxon>Bacillus</taxon>
        <taxon>Bacillus cereus group</taxon>
    </lineage>
</organism>
<reference evidence="3 4" key="1">
    <citation type="submission" date="2012-12" db="EMBL/GenBank/DDBJ databases">
        <title>The Genome Sequence of Bacillus cereus VD184.</title>
        <authorList>
            <consortium name="The Broad Institute Genome Sequencing Platform"/>
            <consortium name="The Broad Institute Genome Sequencing Center for Infectious Disease"/>
            <person name="Feldgarden M."/>
            <person name="Van der Auwera G.A."/>
            <person name="Mahillon J."/>
            <person name="Duprez V."/>
            <person name="Timmery S."/>
            <person name="Mattelet C."/>
            <person name="Dierick K."/>
            <person name="Sun M."/>
            <person name="Yu Z."/>
            <person name="Zhu L."/>
            <person name="Hu X."/>
            <person name="Shank E.B."/>
            <person name="Swiecicka I."/>
            <person name="Hansen B.M."/>
            <person name="Andrup L."/>
            <person name="Walker B."/>
            <person name="Young S.K."/>
            <person name="Zeng Q."/>
            <person name="Gargeya S."/>
            <person name="Fitzgerald M."/>
            <person name="Haas B."/>
            <person name="Abouelleil A."/>
            <person name="Alvarado L."/>
            <person name="Arachchi H.M."/>
            <person name="Berlin A.M."/>
            <person name="Chapman S.B."/>
            <person name="Dewar J."/>
            <person name="Goldberg J."/>
            <person name="Griggs A."/>
            <person name="Gujja S."/>
            <person name="Hansen M."/>
            <person name="Howarth C."/>
            <person name="Imamovic A."/>
            <person name="Larimer J."/>
            <person name="McCowan C."/>
            <person name="Murphy C."/>
            <person name="Neiman D."/>
            <person name="Pearson M."/>
            <person name="Priest M."/>
            <person name="Roberts A."/>
            <person name="Saif S."/>
            <person name="Shea T."/>
            <person name="Sisk P."/>
            <person name="Sykes S."/>
            <person name="Wortman J."/>
            <person name="Nusbaum C."/>
            <person name="Birren B."/>
        </authorList>
    </citation>
    <scope>NUCLEOTIDE SEQUENCE [LARGE SCALE GENOMIC DNA]</scope>
    <source>
        <strain evidence="3 4">VD184</strain>
    </source>
</reference>
<proteinExistence type="predicted"/>
<dbReference type="EMBL" id="AHFK01000099">
    <property type="protein sequence ID" value="EOQ02079.1"/>
    <property type="molecule type" value="Genomic_DNA"/>
</dbReference>
<dbReference type="AlphaFoldDB" id="A0A9W5VPQ9"/>
<dbReference type="Proteomes" id="UP000014028">
    <property type="component" value="Unassembled WGS sequence"/>
</dbReference>
<dbReference type="InterPro" id="IPR056823">
    <property type="entry name" value="TEN-like_YD-shell"/>
</dbReference>
<dbReference type="Gene3D" id="2.180.10.10">
    <property type="entry name" value="RHS repeat-associated core"/>
    <property type="match status" value="1"/>
</dbReference>
<dbReference type="Pfam" id="PF25023">
    <property type="entry name" value="TEN_YD-shell"/>
    <property type="match status" value="1"/>
</dbReference>
<dbReference type="NCBIfam" id="TIGR03696">
    <property type="entry name" value="Rhs_assc_core"/>
    <property type="match status" value="1"/>
</dbReference>
<dbReference type="RefSeq" id="WP_016123922.1">
    <property type="nucleotide sequence ID" value="NZ_KB976843.1"/>
</dbReference>
<dbReference type="PANTHER" id="PTHR32305:SF17">
    <property type="entry name" value="TRNA NUCLEASE WAPA"/>
    <property type="match status" value="1"/>
</dbReference>
<evidence type="ECO:0000313" key="4">
    <source>
        <dbReference type="Proteomes" id="UP000014028"/>
    </source>
</evidence>
<evidence type="ECO:0000259" key="2">
    <source>
        <dbReference type="Pfam" id="PF25023"/>
    </source>
</evidence>
<evidence type="ECO:0000256" key="1">
    <source>
        <dbReference type="ARBA" id="ARBA00022737"/>
    </source>
</evidence>
<dbReference type="InterPro" id="IPR050708">
    <property type="entry name" value="T6SS_VgrG/RHS"/>
</dbReference>
<protein>
    <submittedName>
        <fullName evidence="3">RHS repeat-associated core domain-containing protein</fullName>
    </submittedName>
</protein>
<feature type="domain" description="Teneurin-like YD-shell" evidence="2">
    <location>
        <begin position="2"/>
        <end position="214"/>
    </location>
</feature>
<gene>
    <name evidence="3" type="ORF">IKC_04761</name>
</gene>
<evidence type="ECO:0000313" key="3">
    <source>
        <dbReference type="EMBL" id="EOQ02079.1"/>
    </source>
</evidence>
<accession>A0A9W5VPQ9</accession>
<dbReference type="PANTHER" id="PTHR32305">
    <property type="match status" value="1"/>
</dbReference>